<protein>
    <submittedName>
        <fullName evidence="1">Uncharacterized protein</fullName>
    </submittedName>
</protein>
<evidence type="ECO:0000313" key="2">
    <source>
        <dbReference type="Proteomes" id="UP000503018"/>
    </source>
</evidence>
<gene>
    <name evidence="1" type="ORF">GV829_11495</name>
</gene>
<dbReference type="AlphaFoldDB" id="A0A6M4AV20"/>
<reference evidence="1 2" key="1">
    <citation type="submission" date="2020-01" db="EMBL/GenBank/DDBJ databases">
        <title>Sphingomonas sp. strain CSW-10.</title>
        <authorList>
            <person name="Chen W.-M."/>
        </authorList>
    </citation>
    <scope>NUCLEOTIDE SEQUENCE [LARGE SCALE GENOMIC DNA]</scope>
    <source>
        <strain evidence="1 2">CSW-10</strain>
    </source>
</reference>
<name>A0A6M4AV20_9SPHN</name>
<dbReference type="KEGG" id="slan:GV829_11495"/>
<proteinExistence type="predicted"/>
<accession>A0A6M4AV20</accession>
<organism evidence="1 2">
    <name type="scientific">Sphingomonas lacunae</name>
    <dbReference type="NCBI Taxonomy" id="2698828"/>
    <lineage>
        <taxon>Bacteria</taxon>
        <taxon>Pseudomonadati</taxon>
        <taxon>Pseudomonadota</taxon>
        <taxon>Alphaproteobacteria</taxon>
        <taxon>Sphingomonadales</taxon>
        <taxon>Sphingomonadaceae</taxon>
        <taxon>Sphingomonas</taxon>
    </lineage>
</organism>
<evidence type="ECO:0000313" key="1">
    <source>
        <dbReference type="EMBL" id="QJQ32988.1"/>
    </source>
</evidence>
<keyword evidence="2" id="KW-1185">Reference proteome</keyword>
<dbReference type="Proteomes" id="UP000503018">
    <property type="component" value="Chromosome"/>
</dbReference>
<sequence>MTATTLRATQASIAAVMLLIPLVLGMNQSFRPDLPAPSAALLVAVGVKAGLA</sequence>
<dbReference type="EMBL" id="CP053015">
    <property type="protein sequence ID" value="QJQ32988.1"/>
    <property type="molecule type" value="Genomic_DNA"/>
</dbReference>
<dbReference type="RefSeq" id="WP_169946800.1">
    <property type="nucleotide sequence ID" value="NZ_CP053015.1"/>
</dbReference>